<name>A0A840RG92_9NEIS</name>
<comment type="caution">
    <text evidence="6">The sequence shown here is derived from an EMBL/GenBank/DDBJ whole genome shotgun (WGS) entry which is preliminary data.</text>
</comment>
<dbReference type="SMART" id="SM00267">
    <property type="entry name" value="GGDEF"/>
    <property type="match status" value="1"/>
</dbReference>
<feature type="domain" description="PAC" evidence="3">
    <location>
        <begin position="451"/>
        <end position="503"/>
    </location>
</feature>
<evidence type="ECO:0000313" key="7">
    <source>
        <dbReference type="Proteomes" id="UP000543030"/>
    </source>
</evidence>
<keyword evidence="7" id="KW-1185">Reference proteome</keyword>
<evidence type="ECO:0000256" key="1">
    <source>
        <dbReference type="SAM" id="Phobius"/>
    </source>
</evidence>
<dbReference type="EMBL" id="JACHHN010000003">
    <property type="protein sequence ID" value="MBB5191312.1"/>
    <property type="molecule type" value="Genomic_DNA"/>
</dbReference>
<dbReference type="Pfam" id="PF00990">
    <property type="entry name" value="GGDEF"/>
    <property type="match status" value="1"/>
</dbReference>
<dbReference type="FunFam" id="3.30.70.270:FF:000001">
    <property type="entry name" value="Diguanylate cyclase domain protein"/>
    <property type="match status" value="1"/>
</dbReference>
<sequence>MAVQRWTYIKRILPIAWPYMLIVSLLVILQWACLDILSAGRAFVGGESLWSKGQKDAIYYLDRYASTLDDHEYQSYLNALAIPLGDQRARLALDMAEPDLYTAREGLLAGGNLPEDIPGMIRLFRNFRHVPFVSRSIELWGQADQYVAQLQQLADELHEHANQGDLQTARVGQIRAQIQDINGKLTPIEREFSESIAGGLRMTGTWIGIAYLVAAVLLVVLALRRTARFLDQRNQSEEALRASESRFQRAVGGSNDGIWDWDLLTGHAWFSPRFRHLLGVTDEELPNRADAWLARVHPEDKNVILNAHRRHFNDGEPHDIEYRVRTGQAFESVYRWFRVRGRAFFDESGNPVRMAGSFTDITRAKTAEAALHREKEKAQVTLASIVDAVITTDTVGRVEYMNPAAERMIAVSLDRAVQQPLDSLFKAMDPGHENAAVSLLGEIRNYETAPLERDLNIIRNDGTEISVNRAIAPVHDREGRVAGVVLVLHDVTRERQYAASLSWQASHDALTGLVNRREFERRLSGLHARLVQRPGEHALMFLDLDQFKIVNDTCGHAAGDELLRQLSSALQQHLRQSDTLARIGGDEFGVLLENCNLDAALRIGETLRQAVLDFPYSFGNQSFTVGVSIGLVELADASIVPEEALRAADAACYMAKEKGRNRVQRYSPQDSEVSLRHGEMEWINRLRRALEKNQFRLYAQEIVRLQPGPAARHVEVLIRLAADNGEIIPPMAFIPAAERYGLMPEIDRWVLRNTLETLSARDRAGLEPLATCAINLSGTSIGDEHFLGYALDQIRRSGVDASRLCFELTETAAIASLTRATHFMQQLSALGCKFALDDFGAGMSSFGYLKHLPVDYLKIDGGFVKDMLTDPIDRAMVGAINEIGHLMGKKTVAEFVENQAIAEELRRLGVDFGQGYGLAMPEPFRLLRNDITTDSRAA</sequence>
<dbReference type="PANTHER" id="PTHR44757">
    <property type="entry name" value="DIGUANYLATE CYCLASE DGCP"/>
    <property type="match status" value="1"/>
</dbReference>
<dbReference type="Pfam" id="PF13426">
    <property type="entry name" value="PAS_9"/>
    <property type="match status" value="1"/>
</dbReference>
<feature type="domain" description="PAS" evidence="2">
    <location>
        <begin position="374"/>
        <end position="430"/>
    </location>
</feature>
<dbReference type="Gene3D" id="3.30.70.270">
    <property type="match status" value="1"/>
</dbReference>
<dbReference type="SUPFAM" id="SSF55073">
    <property type="entry name" value="Nucleotide cyclase"/>
    <property type="match status" value="1"/>
</dbReference>
<dbReference type="CDD" id="cd00130">
    <property type="entry name" value="PAS"/>
    <property type="match status" value="2"/>
</dbReference>
<protein>
    <submittedName>
        <fullName evidence="6">Diguanylate cyclase (GGDEF)-like protein/PAS domain S-box-containing protein</fullName>
    </submittedName>
</protein>
<feature type="transmembrane region" description="Helical" evidence="1">
    <location>
        <begin position="12"/>
        <end position="32"/>
    </location>
</feature>
<evidence type="ECO:0000259" key="2">
    <source>
        <dbReference type="PROSITE" id="PS50112"/>
    </source>
</evidence>
<dbReference type="Gene3D" id="3.20.20.450">
    <property type="entry name" value="EAL domain"/>
    <property type="match status" value="1"/>
</dbReference>
<dbReference type="InterPro" id="IPR035965">
    <property type="entry name" value="PAS-like_dom_sf"/>
</dbReference>
<dbReference type="SUPFAM" id="SSF141868">
    <property type="entry name" value="EAL domain-like"/>
    <property type="match status" value="1"/>
</dbReference>
<evidence type="ECO:0000259" key="5">
    <source>
        <dbReference type="PROSITE" id="PS50887"/>
    </source>
</evidence>
<dbReference type="RefSeq" id="WP_184100072.1">
    <property type="nucleotide sequence ID" value="NZ_JACHHN010000003.1"/>
</dbReference>
<feature type="domain" description="PAS" evidence="2">
    <location>
        <begin position="243"/>
        <end position="315"/>
    </location>
</feature>
<dbReference type="CDD" id="cd01949">
    <property type="entry name" value="GGDEF"/>
    <property type="match status" value="1"/>
</dbReference>
<organism evidence="6 7">
    <name type="scientific">Silvimonas terrae</name>
    <dbReference type="NCBI Taxonomy" id="300266"/>
    <lineage>
        <taxon>Bacteria</taxon>
        <taxon>Pseudomonadati</taxon>
        <taxon>Pseudomonadota</taxon>
        <taxon>Betaproteobacteria</taxon>
        <taxon>Neisseriales</taxon>
        <taxon>Chitinibacteraceae</taxon>
        <taxon>Silvimonas</taxon>
    </lineage>
</organism>
<dbReference type="PROSITE" id="PS50883">
    <property type="entry name" value="EAL"/>
    <property type="match status" value="1"/>
</dbReference>
<dbReference type="PROSITE" id="PS50887">
    <property type="entry name" value="GGDEF"/>
    <property type="match status" value="1"/>
</dbReference>
<dbReference type="InterPro" id="IPR001610">
    <property type="entry name" value="PAC"/>
</dbReference>
<dbReference type="CDD" id="cd01948">
    <property type="entry name" value="EAL"/>
    <property type="match status" value="1"/>
</dbReference>
<dbReference type="Pfam" id="PF00563">
    <property type="entry name" value="EAL"/>
    <property type="match status" value="1"/>
</dbReference>
<dbReference type="InterPro" id="IPR000160">
    <property type="entry name" value="GGDEF_dom"/>
</dbReference>
<evidence type="ECO:0000259" key="3">
    <source>
        <dbReference type="PROSITE" id="PS50113"/>
    </source>
</evidence>
<dbReference type="SMART" id="SM00052">
    <property type="entry name" value="EAL"/>
    <property type="match status" value="1"/>
</dbReference>
<feature type="domain" description="PAC" evidence="3">
    <location>
        <begin position="318"/>
        <end position="373"/>
    </location>
</feature>
<dbReference type="InterPro" id="IPR052155">
    <property type="entry name" value="Biofilm_reg_signaling"/>
</dbReference>
<dbReference type="InterPro" id="IPR029787">
    <property type="entry name" value="Nucleotide_cyclase"/>
</dbReference>
<dbReference type="Proteomes" id="UP000543030">
    <property type="component" value="Unassembled WGS sequence"/>
</dbReference>
<evidence type="ECO:0000259" key="4">
    <source>
        <dbReference type="PROSITE" id="PS50883"/>
    </source>
</evidence>
<dbReference type="SMART" id="SM00091">
    <property type="entry name" value="PAS"/>
    <property type="match status" value="2"/>
</dbReference>
<dbReference type="Gene3D" id="3.30.450.20">
    <property type="entry name" value="PAS domain"/>
    <property type="match status" value="2"/>
</dbReference>
<keyword evidence="1" id="KW-1133">Transmembrane helix</keyword>
<evidence type="ECO:0000313" key="6">
    <source>
        <dbReference type="EMBL" id="MBB5191312.1"/>
    </source>
</evidence>
<dbReference type="InterPro" id="IPR000700">
    <property type="entry name" value="PAS-assoc_C"/>
</dbReference>
<feature type="domain" description="EAL" evidence="4">
    <location>
        <begin position="679"/>
        <end position="935"/>
    </location>
</feature>
<dbReference type="AlphaFoldDB" id="A0A840RG92"/>
<feature type="domain" description="GGDEF" evidence="5">
    <location>
        <begin position="535"/>
        <end position="668"/>
    </location>
</feature>
<accession>A0A840RG92</accession>
<dbReference type="PANTHER" id="PTHR44757:SF4">
    <property type="entry name" value="DIGUANYLATE CYCLASE DGCE-RELATED"/>
    <property type="match status" value="1"/>
</dbReference>
<dbReference type="InterPro" id="IPR035919">
    <property type="entry name" value="EAL_sf"/>
</dbReference>
<dbReference type="InterPro" id="IPR013655">
    <property type="entry name" value="PAS_fold_3"/>
</dbReference>
<keyword evidence="1" id="KW-0812">Transmembrane</keyword>
<gene>
    <name evidence="6" type="ORF">HNQ50_002035</name>
</gene>
<proteinExistence type="predicted"/>
<dbReference type="SMART" id="SM00086">
    <property type="entry name" value="PAC"/>
    <property type="match status" value="2"/>
</dbReference>
<dbReference type="PROSITE" id="PS50113">
    <property type="entry name" value="PAC"/>
    <property type="match status" value="2"/>
</dbReference>
<dbReference type="GO" id="GO:0003824">
    <property type="term" value="F:catalytic activity"/>
    <property type="evidence" value="ECO:0007669"/>
    <property type="project" value="UniProtKB-ARBA"/>
</dbReference>
<dbReference type="PROSITE" id="PS50112">
    <property type="entry name" value="PAS"/>
    <property type="match status" value="2"/>
</dbReference>
<keyword evidence="1" id="KW-0472">Membrane</keyword>
<dbReference type="InterPro" id="IPR001633">
    <property type="entry name" value="EAL_dom"/>
</dbReference>
<dbReference type="NCBIfam" id="TIGR00254">
    <property type="entry name" value="GGDEF"/>
    <property type="match status" value="1"/>
</dbReference>
<dbReference type="Pfam" id="PF08447">
    <property type="entry name" value="PAS_3"/>
    <property type="match status" value="1"/>
</dbReference>
<reference evidence="6 7" key="1">
    <citation type="submission" date="2020-08" db="EMBL/GenBank/DDBJ databases">
        <title>Genomic Encyclopedia of Type Strains, Phase IV (KMG-IV): sequencing the most valuable type-strain genomes for metagenomic binning, comparative biology and taxonomic classification.</title>
        <authorList>
            <person name="Goeker M."/>
        </authorList>
    </citation>
    <scope>NUCLEOTIDE SEQUENCE [LARGE SCALE GENOMIC DNA]</scope>
    <source>
        <strain evidence="6 7">DSM 18233</strain>
    </source>
</reference>
<dbReference type="NCBIfam" id="TIGR00229">
    <property type="entry name" value="sensory_box"/>
    <property type="match status" value="2"/>
</dbReference>
<dbReference type="InterPro" id="IPR043128">
    <property type="entry name" value="Rev_trsase/Diguanyl_cyclase"/>
</dbReference>
<dbReference type="SUPFAM" id="SSF55785">
    <property type="entry name" value="PYP-like sensor domain (PAS domain)"/>
    <property type="match status" value="2"/>
</dbReference>
<dbReference type="InterPro" id="IPR000014">
    <property type="entry name" value="PAS"/>
</dbReference>